<gene>
    <name evidence="2" type="ORF">SEVIR_4G043003v2</name>
</gene>
<sequence length="235" mass="24348">MLTVGLLAKARAWRGLGGSGTVKGGAAASAGLGGDIPAASKLGDGNGQRLELREVVAEQFAAAAESEAAWRWALHGGVNGGKKGEQSRGGETRAEGRTGERVPAFIAAGERGMRDGATALAEGTGGVPGHCCRHKWRRRHWRTGEATARGAAGKVAGSGRSERAHEEQLCQGVGLARLALEASRSSSGWRRRRCRASIRGDARGQSSSRRRCVPSSKVGLTGAGGDRGAYWLRGA</sequence>
<keyword evidence="3" id="KW-1185">Reference proteome</keyword>
<proteinExistence type="predicted"/>
<reference evidence="2" key="1">
    <citation type="submission" date="2019-03" db="EMBL/GenBank/DDBJ databases">
        <title>WGS assembly of Setaria viridis.</title>
        <authorList>
            <person name="Huang P."/>
            <person name="Jenkins J."/>
            <person name="Grimwood J."/>
            <person name="Barry K."/>
            <person name="Healey A."/>
            <person name="Mamidi S."/>
            <person name="Sreedasyam A."/>
            <person name="Shu S."/>
            <person name="Feldman M."/>
            <person name="Wu J."/>
            <person name="Yu Y."/>
            <person name="Chen C."/>
            <person name="Johnson J."/>
            <person name="Rokhsar D."/>
            <person name="Baxter I."/>
            <person name="Schmutz J."/>
            <person name="Brutnell T."/>
            <person name="Kellogg E."/>
        </authorList>
    </citation>
    <scope>NUCLEOTIDE SEQUENCE [LARGE SCALE GENOMIC DNA]</scope>
</reference>
<feature type="region of interest" description="Disordered" evidence="1">
    <location>
        <begin position="76"/>
        <end position="97"/>
    </location>
</feature>
<evidence type="ECO:0000256" key="1">
    <source>
        <dbReference type="SAM" id="MobiDB-lite"/>
    </source>
</evidence>
<name>A0A4U6UWB9_SETVI</name>
<dbReference type="Proteomes" id="UP000298652">
    <property type="component" value="Chromosome 4"/>
</dbReference>
<organism evidence="2 3">
    <name type="scientific">Setaria viridis</name>
    <name type="common">Green bristlegrass</name>
    <name type="synonym">Setaria italica subsp. viridis</name>
    <dbReference type="NCBI Taxonomy" id="4556"/>
    <lineage>
        <taxon>Eukaryota</taxon>
        <taxon>Viridiplantae</taxon>
        <taxon>Streptophyta</taxon>
        <taxon>Embryophyta</taxon>
        <taxon>Tracheophyta</taxon>
        <taxon>Spermatophyta</taxon>
        <taxon>Magnoliopsida</taxon>
        <taxon>Liliopsida</taxon>
        <taxon>Poales</taxon>
        <taxon>Poaceae</taxon>
        <taxon>PACMAD clade</taxon>
        <taxon>Panicoideae</taxon>
        <taxon>Panicodae</taxon>
        <taxon>Paniceae</taxon>
        <taxon>Cenchrinae</taxon>
        <taxon>Setaria</taxon>
    </lineage>
</organism>
<evidence type="ECO:0000313" key="2">
    <source>
        <dbReference type="EMBL" id="TKW19795.1"/>
    </source>
</evidence>
<dbReference type="Gramene" id="TKW19795">
    <property type="protein sequence ID" value="TKW19795"/>
    <property type="gene ID" value="SEVIR_4G043003v2"/>
</dbReference>
<protein>
    <recommendedName>
        <fullName evidence="4">DUF834 domain-containing protein</fullName>
    </recommendedName>
</protein>
<accession>A0A4U6UWB9</accession>
<evidence type="ECO:0000313" key="3">
    <source>
        <dbReference type="Proteomes" id="UP000298652"/>
    </source>
</evidence>
<dbReference type="AlphaFoldDB" id="A0A4U6UWB9"/>
<evidence type="ECO:0008006" key="4">
    <source>
        <dbReference type="Google" id="ProtNLM"/>
    </source>
</evidence>
<feature type="compositionally biased region" description="Basic and acidic residues" evidence="1">
    <location>
        <begin position="82"/>
        <end position="97"/>
    </location>
</feature>
<dbReference type="EMBL" id="CM016555">
    <property type="protein sequence ID" value="TKW19795.1"/>
    <property type="molecule type" value="Genomic_DNA"/>
</dbReference>